<protein>
    <recommendedName>
        <fullName evidence="1">Integrase catalytic domain-containing protein</fullName>
    </recommendedName>
</protein>
<dbReference type="PANTHER" id="PTHR47331:SF1">
    <property type="entry name" value="GAG-LIKE PROTEIN"/>
    <property type="match status" value="1"/>
</dbReference>
<dbReference type="PANTHER" id="PTHR47331">
    <property type="entry name" value="PHD-TYPE DOMAIN-CONTAINING PROTEIN"/>
    <property type="match status" value="1"/>
</dbReference>
<name>A0ABY6KMR7_9ARAC</name>
<reference evidence="2 3" key="1">
    <citation type="submission" date="2022-01" db="EMBL/GenBank/DDBJ databases">
        <title>A chromosomal length assembly of Cordylochernes scorpioides.</title>
        <authorList>
            <person name="Zeh D."/>
            <person name="Zeh J."/>
        </authorList>
    </citation>
    <scope>NUCLEOTIDE SEQUENCE [LARGE SCALE GENOMIC DNA]</scope>
    <source>
        <strain evidence="2">IN4F17</strain>
        <tissue evidence="2">Whole Body</tissue>
    </source>
</reference>
<dbReference type="EMBL" id="CP092869">
    <property type="protein sequence ID" value="UYV70009.1"/>
    <property type="molecule type" value="Genomic_DNA"/>
</dbReference>
<dbReference type="InterPro" id="IPR040676">
    <property type="entry name" value="DUF5641"/>
</dbReference>
<dbReference type="InterPro" id="IPR001584">
    <property type="entry name" value="Integrase_cat-core"/>
</dbReference>
<dbReference type="PROSITE" id="PS50994">
    <property type="entry name" value="INTEGRASE"/>
    <property type="match status" value="1"/>
</dbReference>
<keyword evidence="3" id="KW-1185">Reference proteome</keyword>
<dbReference type="Pfam" id="PF18701">
    <property type="entry name" value="DUF5641"/>
    <property type="match status" value="2"/>
</dbReference>
<gene>
    <name evidence="2" type="ORF">LAZ67_7001455</name>
</gene>
<dbReference type="InterPro" id="IPR036397">
    <property type="entry name" value="RNaseH_sf"/>
</dbReference>
<proteinExistence type="predicted"/>
<feature type="domain" description="Integrase catalytic" evidence="1">
    <location>
        <begin position="2"/>
        <end position="187"/>
    </location>
</feature>
<accession>A0ABY6KMR7</accession>
<organism evidence="2 3">
    <name type="scientific">Cordylochernes scorpioides</name>
    <dbReference type="NCBI Taxonomy" id="51811"/>
    <lineage>
        <taxon>Eukaryota</taxon>
        <taxon>Metazoa</taxon>
        <taxon>Ecdysozoa</taxon>
        <taxon>Arthropoda</taxon>
        <taxon>Chelicerata</taxon>
        <taxon>Arachnida</taxon>
        <taxon>Pseudoscorpiones</taxon>
        <taxon>Cheliferoidea</taxon>
        <taxon>Chernetidae</taxon>
        <taxon>Cordylochernes</taxon>
    </lineage>
</organism>
<evidence type="ECO:0000259" key="1">
    <source>
        <dbReference type="PROSITE" id="PS50994"/>
    </source>
</evidence>
<dbReference type="Proteomes" id="UP001235939">
    <property type="component" value="Chromosome 07"/>
</dbReference>
<dbReference type="Gene3D" id="3.30.420.10">
    <property type="entry name" value="Ribonuclease H-like superfamily/Ribonuclease H"/>
    <property type="match status" value="1"/>
</dbReference>
<sequence>MMAALPGCRVEPQQRSFSIVGMDYFGPMEVSVGRRHEKRYGVLFTCMTTRAIHLEVAHSLTTDSCIMAIRRMICRRGLPLEIFSDNGTNLRGADKELQQALDDYDQEALTENMNSKGIKWNFIPPSAPHMGGSWERLVRSVKTAISVILRSRFPKDEELLTLMLEAEAVRRTKWRGRVPDVQVGDMVLVLDESLRRGHWPLGIVEKVFPGSNKTVRVAEGRLVLRHLNLRAPRADSLNAPTGTQILRALSTFIHGPRFNLALTPGHFLIGNAIRHDAESDHSTLNLRSRWNLIQPQRDYFWDRWSCEYLHQLQERRKWKTSHLDVNIGDLIMLKEQDKPLQWKLARIVQIFLGEDDHTRVVLLRTSKGLLKRPITKICPLPYNTGCGGVCWIQM</sequence>
<dbReference type="SUPFAM" id="SSF53098">
    <property type="entry name" value="Ribonuclease H-like"/>
    <property type="match status" value="1"/>
</dbReference>
<evidence type="ECO:0000313" key="3">
    <source>
        <dbReference type="Proteomes" id="UP001235939"/>
    </source>
</evidence>
<dbReference type="InterPro" id="IPR012337">
    <property type="entry name" value="RNaseH-like_sf"/>
</dbReference>
<evidence type="ECO:0000313" key="2">
    <source>
        <dbReference type="EMBL" id="UYV70009.1"/>
    </source>
</evidence>